<evidence type="ECO:0000256" key="1">
    <source>
        <dbReference type="ARBA" id="ARBA00004123"/>
    </source>
</evidence>
<dbReference type="PANTHER" id="PTHR12945:SF0">
    <property type="entry name" value="TRNA (ADENINE(58)-N(1))-METHYLTRANSFERASE NON-CATALYTIC SUBUNIT TRM6"/>
    <property type="match status" value="1"/>
</dbReference>
<dbReference type="EMBL" id="BLZA01000032">
    <property type="protein sequence ID" value="GHJ88968.1"/>
    <property type="molecule type" value="Genomic_DNA"/>
</dbReference>
<dbReference type="Proteomes" id="UP000620104">
    <property type="component" value="Unassembled WGS sequence"/>
</dbReference>
<dbReference type="Gene3D" id="3.10.330.20">
    <property type="match status" value="1"/>
</dbReference>
<keyword evidence="9" id="KW-1185">Reference proteome</keyword>
<proteinExistence type="inferred from homology"/>
<evidence type="ECO:0000256" key="7">
    <source>
        <dbReference type="SAM" id="MobiDB-lite"/>
    </source>
</evidence>
<evidence type="ECO:0000256" key="3">
    <source>
        <dbReference type="ARBA" id="ARBA00021704"/>
    </source>
</evidence>
<feature type="region of interest" description="Disordered" evidence="7">
    <location>
        <begin position="123"/>
        <end position="171"/>
    </location>
</feature>
<dbReference type="GO" id="GO:0030488">
    <property type="term" value="P:tRNA methylation"/>
    <property type="evidence" value="ECO:0007669"/>
    <property type="project" value="InterPro"/>
</dbReference>
<protein>
    <recommendedName>
        <fullName evidence="3">tRNA (adenine(58)-N(1))-methyltransferase non-catalytic subunit TRM6</fullName>
    </recommendedName>
    <alternativeName>
        <fullName evidence="6">tRNA(m1A58)-methyltransferase subunit TRM6</fullName>
    </alternativeName>
</protein>
<feature type="compositionally biased region" description="Basic and acidic residues" evidence="7">
    <location>
        <begin position="548"/>
        <end position="575"/>
    </location>
</feature>
<evidence type="ECO:0000313" key="9">
    <source>
        <dbReference type="Proteomes" id="UP000620104"/>
    </source>
</evidence>
<keyword evidence="4" id="KW-0819">tRNA processing</keyword>
<evidence type="ECO:0000256" key="6">
    <source>
        <dbReference type="ARBA" id="ARBA00032319"/>
    </source>
</evidence>
<feature type="region of interest" description="Disordered" evidence="7">
    <location>
        <begin position="531"/>
        <end position="575"/>
    </location>
</feature>
<evidence type="ECO:0000256" key="2">
    <source>
        <dbReference type="ARBA" id="ARBA00008320"/>
    </source>
</evidence>
<evidence type="ECO:0000313" key="8">
    <source>
        <dbReference type="EMBL" id="GHJ88968.1"/>
    </source>
</evidence>
<dbReference type="Pfam" id="PF04189">
    <property type="entry name" value="Gcd10p"/>
    <property type="match status" value="1"/>
</dbReference>
<comment type="subcellular location">
    <subcellularLocation>
        <location evidence="1">Nucleus</location>
    </subcellularLocation>
</comment>
<evidence type="ECO:0000256" key="5">
    <source>
        <dbReference type="ARBA" id="ARBA00023242"/>
    </source>
</evidence>
<dbReference type="GO" id="GO:0005634">
    <property type="term" value="C:nucleus"/>
    <property type="evidence" value="ECO:0007669"/>
    <property type="project" value="UniProtKB-SubCell"/>
</dbReference>
<feature type="region of interest" description="Disordered" evidence="7">
    <location>
        <begin position="1"/>
        <end position="40"/>
    </location>
</feature>
<name>A0A8H3TY44_9TREE</name>
<accession>A0A8H3TY44</accession>
<organism evidence="8 9">
    <name type="scientific">Naganishia liquefaciens</name>
    <dbReference type="NCBI Taxonomy" id="104408"/>
    <lineage>
        <taxon>Eukaryota</taxon>
        <taxon>Fungi</taxon>
        <taxon>Dikarya</taxon>
        <taxon>Basidiomycota</taxon>
        <taxon>Agaricomycotina</taxon>
        <taxon>Tremellomycetes</taxon>
        <taxon>Filobasidiales</taxon>
        <taxon>Filobasidiaceae</taxon>
        <taxon>Naganishia</taxon>
    </lineage>
</organism>
<evidence type="ECO:0000256" key="4">
    <source>
        <dbReference type="ARBA" id="ARBA00022694"/>
    </source>
</evidence>
<dbReference type="InterPro" id="IPR017423">
    <property type="entry name" value="TRM6"/>
</dbReference>
<feature type="region of interest" description="Disordered" evidence="7">
    <location>
        <begin position="368"/>
        <end position="413"/>
    </location>
</feature>
<sequence length="653" mass="71533">MSSISAPRGDTRQAPNPPKSSIHAALHSRARRQAAQAPETLQSIRESMMKRVNVIKEGDAVMLRLPSDAIKSIVVTSTGLTSLGKYGSFPTRELIGKYYDITYEVVSPKSSATMDAAEAAILLDEDTPAAEGEANSTDKDPRKGKKASKKEKGKDSAATGSSDGAGNILVPQRPARIEELEETDATNELIDDITGQEAESNLLSAEEIHKLRAEGVDGAEIIRIQEERHDRFKLKTEFSKEKWRKRKEKKYSMSVTPLSPTPNNLIDYYNARTPATILSLRRDTLSQLLNLSNIRPGGCYLVIDDVGGLLIGSILERLGGHGRIFVLTDSDSPPGWPVLEAMNFEKRVLDRCLGWLNWSLAAEDYTSVENADGGDDDDDEVPEGETEADREKRERKLQAKARRKGKQVADLERTRDELHRGNWDGLISASLVSPPSFLQRLTSYLAGSAPIVIYSQFQTVLAQTLTGMRSRPEYLAPSLTESFMRRYQVLPGRTHPTMSTSGTGGFLLHALRVIPSSEIVINQAAARRLNRQNQKAKRASAATSVEGTPERSTELGKRTHATDEGSRSDTHRTKKARLDSTLHLQEAQATSTIPGQPSEGPQDAVIDSIALADADIAERTFDAELVSAVLAAEEAGLKQAVAKVTQDEDELMQ</sequence>
<dbReference type="OrthoDB" id="10254665at2759"/>
<keyword evidence="5" id="KW-0539">Nucleus</keyword>
<reference evidence="8" key="1">
    <citation type="submission" date="2020-07" db="EMBL/GenBank/DDBJ databases">
        <title>Draft Genome Sequence of a Deep-Sea Yeast, Naganishia (Cryptococcus) liquefaciens strain N6.</title>
        <authorList>
            <person name="Han Y.W."/>
            <person name="Kajitani R."/>
            <person name="Morimoto H."/>
            <person name="Parhat M."/>
            <person name="Tsubouchi H."/>
            <person name="Bakenova O."/>
            <person name="Ogata M."/>
            <person name="Argunhan B."/>
            <person name="Aoki R."/>
            <person name="Kajiwara S."/>
            <person name="Itoh T."/>
            <person name="Iwasaki H."/>
        </authorList>
    </citation>
    <scope>NUCLEOTIDE SEQUENCE</scope>
    <source>
        <strain evidence="8">N6</strain>
    </source>
</reference>
<comment type="caution">
    <text evidence="8">The sequence shown here is derived from an EMBL/GenBank/DDBJ whole genome shotgun (WGS) entry which is preliminary data.</text>
</comment>
<feature type="compositionally biased region" description="Basic and acidic residues" evidence="7">
    <location>
        <begin position="387"/>
        <end position="397"/>
    </location>
</feature>
<comment type="similarity">
    <text evidence="2">Belongs to the TRM6/GCD10 family.</text>
</comment>
<gene>
    <name evidence="8" type="ORF">NliqN6_5370</name>
</gene>
<dbReference type="PANTHER" id="PTHR12945">
    <property type="entry name" value="TRANSLATION INITIATION FACTOR EIF3-RELATED"/>
    <property type="match status" value="1"/>
</dbReference>
<feature type="compositionally biased region" description="Acidic residues" evidence="7">
    <location>
        <begin position="372"/>
        <end position="386"/>
    </location>
</feature>
<dbReference type="GO" id="GO:0031515">
    <property type="term" value="C:tRNA (m1A) methyltransferase complex"/>
    <property type="evidence" value="ECO:0007669"/>
    <property type="project" value="InterPro"/>
</dbReference>
<dbReference type="AlphaFoldDB" id="A0A8H3TY44"/>